<comment type="caution">
    <text evidence="3">The sequence shown here is derived from an EMBL/GenBank/DDBJ whole genome shotgun (WGS) entry which is preliminary data.</text>
</comment>
<reference evidence="4" key="1">
    <citation type="journal article" date="2019" name="Int. J. Syst. Evol. Microbiol.">
        <title>The Global Catalogue of Microorganisms (GCM) 10K type strain sequencing project: providing services to taxonomists for standard genome sequencing and annotation.</title>
        <authorList>
            <consortium name="The Broad Institute Genomics Platform"/>
            <consortium name="The Broad Institute Genome Sequencing Center for Infectious Disease"/>
            <person name="Wu L."/>
            <person name="Ma J."/>
        </authorList>
    </citation>
    <scope>NUCLEOTIDE SEQUENCE [LARGE SCALE GENOMIC DNA]</scope>
    <source>
        <strain evidence="4">NBRC 113072</strain>
    </source>
</reference>
<dbReference type="EMBL" id="BSUO01000001">
    <property type="protein sequence ID" value="GMA39574.1"/>
    <property type="molecule type" value="Genomic_DNA"/>
</dbReference>
<keyword evidence="3" id="KW-0647">Proteasome</keyword>
<proteinExistence type="inferred from homology"/>
<dbReference type="Pfam" id="PF03136">
    <property type="entry name" value="Pup_ligase"/>
    <property type="match status" value="1"/>
</dbReference>
<evidence type="ECO:0000313" key="4">
    <source>
        <dbReference type="Proteomes" id="UP001157126"/>
    </source>
</evidence>
<sequence>MAVEPGSVRRVMGIETEYGVTVPGRPLLDPVVLSGRVVQHYAAAGHGRRHRARWDYAGESPLEDARGFSLSRALAHESQLTDEWADDPTVANVCLSNGARLYVDHAHPEYSSPEVTTPREAITWDRAGEIVMAEAARLGSSEEAGEPPIEVYKNNTDGKGASYGTHENYLVSRQTPFERIVEQLSPFFVARQIICGAGRVGIGQNSETPGYQLSSRADFFEARVGLETTFRRPIINTRDEPHSTRDRYRRLHVIIGDANLSDVSGLLKLGTTSLVLGLIESGLMTDAPVLADPVGALRQISHDPSLQACVELVDGRRLTGLELLRVYQEQVHRHLTQVLDGDPLTAADADTVEVLKRWGEVLDALESGSGASAQVEWLAKRDLLEGYRHRDGLAWDDPRLAMIDVQWSHGTPGKGLARRLEARGRIERLVGEEEVRAAVGSAPPTTRAWFRGECIRRYPGSVVAASWQSVLLDDGDGDALRRIGTAEPLRGTRELTQELLDRHPEASGLLAELADH</sequence>
<feature type="region of interest" description="Disordered" evidence="2">
    <location>
        <begin position="138"/>
        <end position="158"/>
    </location>
</feature>
<evidence type="ECO:0000313" key="3">
    <source>
        <dbReference type="EMBL" id="GMA39574.1"/>
    </source>
</evidence>
<dbReference type="PANTHER" id="PTHR42307">
    <property type="entry name" value="PUP DEAMIDASE/DEPUPYLASE"/>
    <property type="match status" value="1"/>
</dbReference>
<dbReference type="GO" id="GO:0000502">
    <property type="term" value="C:proteasome complex"/>
    <property type="evidence" value="ECO:0007669"/>
    <property type="project" value="UniProtKB-KW"/>
</dbReference>
<name>A0ABQ6IQ31_9MICO</name>
<evidence type="ECO:0000256" key="2">
    <source>
        <dbReference type="SAM" id="MobiDB-lite"/>
    </source>
</evidence>
<keyword evidence="4" id="KW-1185">Reference proteome</keyword>
<accession>A0ABQ6IQ31</accession>
<dbReference type="InterPro" id="IPR022366">
    <property type="entry name" value="Pup_deamidase"/>
</dbReference>
<dbReference type="Proteomes" id="UP001157126">
    <property type="component" value="Unassembled WGS sequence"/>
</dbReference>
<organism evidence="3 4">
    <name type="scientific">Mobilicoccus caccae</name>
    <dbReference type="NCBI Taxonomy" id="1859295"/>
    <lineage>
        <taxon>Bacteria</taxon>
        <taxon>Bacillati</taxon>
        <taxon>Actinomycetota</taxon>
        <taxon>Actinomycetes</taxon>
        <taxon>Micrococcales</taxon>
        <taxon>Dermatophilaceae</taxon>
        <taxon>Mobilicoccus</taxon>
    </lineage>
</organism>
<gene>
    <name evidence="3" type="ORF">GCM10025883_16190</name>
</gene>
<dbReference type="InterPro" id="IPR004347">
    <property type="entry name" value="Pup_ligase/deamidase"/>
</dbReference>
<comment type="similarity">
    <text evidence="1">Belongs to the Pup ligase/Pup deamidase family. Pup deamidase subfamily.</text>
</comment>
<protein>
    <submittedName>
        <fullName evidence="3">Proteasome accessory factor PafA2</fullName>
    </submittedName>
</protein>
<dbReference type="PIRSF" id="PIRSF018077">
    <property type="entry name" value="UCP018077"/>
    <property type="match status" value="1"/>
</dbReference>
<dbReference type="NCBIfam" id="TIGR03688">
    <property type="entry name" value="depupylase_Dop"/>
    <property type="match status" value="1"/>
</dbReference>
<evidence type="ECO:0000256" key="1">
    <source>
        <dbReference type="ARBA" id="ARBA00009114"/>
    </source>
</evidence>
<dbReference type="PANTHER" id="PTHR42307:SF2">
    <property type="entry name" value="PUP DEAMIDASE_DEPUPYLASE"/>
    <property type="match status" value="1"/>
</dbReference>